<reference evidence="1 2" key="1">
    <citation type="submission" date="2022-09" db="EMBL/GenBank/DDBJ databases">
        <authorList>
            <person name="Palmer J.M."/>
        </authorList>
    </citation>
    <scope>NUCLEOTIDE SEQUENCE [LARGE SCALE GENOMIC DNA]</scope>
    <source>
        <strain evidence="1 2">DSM 7382</strain>
    </source>
</reference>
<accession>A0AAW0GDK8</accession>
<keyword evidence="2" id="KW-1185">Reference proteome</keyword>
<comment type="caution">
    <text evidence="1">The sequence shown here is derived from an EMBL/GenBank/DDBJ whole genome shotgun (WGS) entry which is preliminary data.</text>
</comment>
<dbReference type="EMBL" id="JASBNA010000007">
    <property type="protein sequence ID" value="KAK7689774.1"/>
    <property type="molecule type" value="Genomic_DNA"/>
</dbReference>
<name>A0AAW0GDK8_9APHY</name>
<dbReference type="Proteomes" id="UP001385951">
    <property type="component" value="Unassembled WGS sequence"/>
</dbReference>
<evidence type="ECO:0000313" key="1">
    <source>
        <dbReference type="EMBL" id="KAK7689774.1"/>
    </source>
</evidence>
<evidence type="ECO:0000313" key="2">
    <source>
        <dbReference type="Proteomes" id="UP001385951"/>
    </source>
</evidence>
<evidence type="ECO:0008006" key="3">
    <source>
        <dbReference type="Google" id="ProtNLM"/>
    </source>
</evidence>
<proteinExistence type="predicted"/>
<protein>
    <recommendedName>
        <fullName evidence="3">F-box domain-containing protein</fullName>
    </recommendedName>
</protein>
<gene>
    <name evidence="1" type="ORF">QCA50_006413</name>
</gene>
<sequence>MSETEASASRSHALLPMELIDDVIDFLHGDYDSLKNCAMSCKEFLPRCRFNRFQSVTLDVQNITRFATLLQTSNDVAFYVHELVVIAKERPIPPGSIRPCISWLEVHLSKLGEKLPYVHKLEIRDSDALREVVFRGFSSVTTLILKRCIVSNVDHYIRILNCFPSLQLVFNLRVNMKYPNKTDIVSNKATFLSLTSMEFIQCSFLFGLLFDWLSCQSSRLPVEEFSFGPVERAELAGVGRFLSASAKTMKNISISVVDEDPPDIPEKSFDLSSLTNLETIVFGSTSTYGRVLFPGYGAMLYPWILSTLETITSTKLSSIAFVVDGRVGDLDALDTPAFDNIVLLLNTSQFKNLREVIFVVFPIRRDQIISVLKNKLIKLYSQEKLRFMLSSDWEDTRMGLPL</sequence>
<dbReference type="AlphaFoldDB" id="A0AAW0GDK8"/>
<organism evidence="1 2">
    <name type="scientific">Cerrena zonata</name>
    <dbReference type="NCBI Taxonomy" id="2478898"/>
    <lineage>
        <taxon>Eukaryota</taxon>
        <taxon>Fungi</taxon>
        <taxon>Dikarya</taxon>
        <taxon>Basidiomycota</taxon>
        <taxon>Agaricomycotina</taxon>
        <taxon>Agaricomycetes</taxon>
        <taxon>Polyporales</taxon>
        <taxon>Cerrenaceae</taxon>
        <taxon>Cerrena</taxon>
    </lineage>
</organism>